<keyword evidence="7 8" id="KW-0472">Membrane</keyword>
<evidence type="ECO:0000256" key="5">
    <source>
        <dbReference type="ARBA" id="ARBA00022989"/>
    </source>
</evidence>
<dbReference type="GO" id="GO:0007035">
    <property type="term" value="P:vacuolar acidification"/>
    <property type="evidence" value="ECO:0007669"/>
    <property type="project" value="TreeGrafter"/>
</dbReference>
<dbReference type="RefSeq" id="WP_037976458.1">
    <property type="nucleotide sequence ID" value="NZ_JMKI01000035.1"/>
</dbReference>
<keyword evidence="3" id="KW-0813">Transport</keyword>
<sequence>MALAEMCKARMAVHRAVANELAAKLQSLGCCEFVKNEGEAKSGAAMTALRVKRRHIDELMSDAKFVQRLLEPYETKKEGSFAKALGDLPAISLKRLAVLADEKRFTSFASKMRETERGLTETRSEISRLRGLAAQAELLGRVKYPLEFFTAGTEGIAGIIYSLPAAEADAFASGVEKELGEMSEFQRIPPGGKDASEIFALLCRRNDFDKLQQIAAQFSASRVEVPKDFKLSAAEEISSLSSKASELEAKERSLLEVLKSSSDEGLSMARTYGDYWSILRDRLEAMETGEPTDDTLIWEFWLPASQLKKVEYAVSEYSEYTEFATIQPGEGEEPPTLLKNPAWSSSVEPLTIMYGTPTYGGVDPTSLMAPFFFLFLGMCFGDAGYGLVLTGILGYMLVKHRLSPTLRKFFILMTVGMVVTVLFGAATGSWFGDSVTAFPLLKGLAPVAKKLQLLDPMNDPMTLLMISLGLGFVQVMFGLAIAFCDNWRSGNKLAAAADQGGWMMFLLGLVLTGCSAAGYLPAPLAFPSKLLACAGALLLVATQGREKKNIAGKLFSGVLSLYNVTGYLGDVLSYSRLLALGLGSAAVGMVINLLANLVSGTQYVGVPLAILIFVLGHSFSIVVNLLGAFIHSLRLQYVEFFGKFYNATGHDFTPLRNSAQYSIIQEESSVN</sequence>
<dbReference type="EMBL" id="JMKI01000035">
    <property type="protein sequence ID" value="KEJ92093.1"/>
    <property type="molecule type" value="Genomic_DNA"/>
</dbReference>
<dbReference type="STRING" id="2754.EH55_05565"/>
<dbReference type="GO" id="GO:0046961">
    <property type="term" value="F:proton-transporting ATPase activity, rotational mechanism"/>
    <property type="evidence" value="ECO:0007669"/>
    <property type="project" value="InterPro"/>
</dbReference>
<dbReference type="GO" id="GO:0033179">
    <property type="term" value="C:proton-transporting V-type ATPase, V0 domain"/>
    <property type="evidence" value="ECO:0007669"/>
    <property type="project" value="InterPro"/>
</dbReference>
<proteinExistence type="inferred from homology"/>
<comment type="subcellular location">
    <subcellularLocation>
        <location evidence="1">Membrane</location>
        <topology evidence="1">Multi-pass membrane protein</topology>
    </subcellularLocation>
</comment>
<dbReference type="eggNOG" id="COG1269">
    <property type="taxonomic scope" value="Bacteria"/>
</dbReference>
<evidence type="ECO:0000256" key="7">
    <source>
        <dbReference type="ARBA" id="ARBA00023136"/>
    </source>
</evidence>
<comment type="similarity">
    <text evidence="2">Belongs to the V-ATPase 116 kDa subunit family.</text>
</comment>
<dbReference type="Proteomes" id="UP000027665">
    <property type="component" value="Unassembled WGS sequence"/>
</dbReference>
<dbReference type="PANTHER" id="PTHR11629">
    <property type="entry name" value="VACUOLAR PROTON ATPASES"/>
    <property type="match status" value="1"/>
</dbReference>
<protein>
    <submittedName>
        <fullName evidence="9">Uncharacterized protein</fullName>
    </submittedName>
</protein>
<dbReference type="OrthoDB" id="9803814at2"/>
<dbReference type="GO" id="GO:0051117">
    <property type="term" value="F:ATPase binding"/>
    <property type="evidence" value="ECO:0007669"/>
    <property type="project" value="TreeGrafter"/>
</dbReference>
<evidence type="ECO:0000256" key="3">
    <source>
        <dbReference type="ARBA" id="ARBA00022448"/>
    </source>
</evidence>
<dbReference type="PATRIC" id="fig|2754.20.peg.2056"/>
<feature type="transmembrane region" description="Helical" evidence="8">
    <location>
        <begin position="371"/>
        <end position="397"/>
    </location>
</feature>
<feature type="transmembrane region" description="Helical" evidence="8">
    <location>
        <begin position="461"/>
        <end position="482"/>
    </location>
</feature>
<gene>
    <name evidence="9" type="ORF">EH55_05565</name>
</gene>
<organism evidence="9 10">
    <name type="scientific">Synergistes jonesii</name>
    <dbReference type="NCBI Taxonomy" id="2754"/>
    <lineage>
        <taxon>Bacteria</taxon>
        <taxon>Thermotogati</taxon>
        <taxon>Synergistota</taxon>
        <taxon>Synergistia</taxon>
        <taxon>Synergistales</taxon>
        <taxon>Synergistaceae</taxon>
        <taxon>Synergistes</taxon>
    </lineage>
</organism>
<evidence type="ECO:0000256" key="1">
    <source>
        <dbReference type="ARBA" id="ARBA00004141"/>
    </source>
</evidence>
<feature type="transmembrane region" description="Helical" evidence="8">
    <location>
        <begin position="604"/>
        <end position="626"/>
    </location>
</feature>
<dbReference type="GeneID" id="90983754"/>
<evidence type="ECO:0000313" key="9">
    <source>
        <dbReference type="EMBL" id="KEJ92093.1"/>
    </source>
</evidence>
<evidence type="ECO:0000256" key="8">
    <source>
        <dbReference type="SAM" id="Phobius"/>
    </source>
</evidence>
<evidence type="ECO:0000256" key="6">
    <source>
        <dbReference type="ARBA" id="ARBA00023065"/>
    </source>
</evidence>
<name>A0A073IP22_9BACT</name>
<evidence type="ECO:0000313" key="10">
    <source>
        <dbReference type="Proteomes" id="UP000027665"/>
    </source>
</evidence>
<dbReference type="Pfam" id="PF01496">
    <property type="entry name" value="V_ATPase_I"/>
    <property type="match status" value="2"/>
</dbReference>
<evidence type="ECO:0000256" key="4">
    <source>
        <dbReference type="ARBA" id="ARBA00022692"/>
    </source>
</evidence>
<reference evidence="9 10" key="1">
    <citation type="submission" date="2014-04" db="EMBL/GenBank/DDBJ databases">
        <title>Draft Genome Sequence of Synergistes jonesii.</title>
        <authorList>
            <person name="Coil D.A."/>
            <person name="Eisen J.A."/>
            <person name="Holland-Moritz H.E."/>
        </authorList>
    </citation>
    <scope>NUCLEOTIDE SEQUENCE [LARGE SCALE GENOMIC DNA]</scope>
    <source>
        <strain evidence="9 10">78-1</strain>
    </source>
</reference>
<dbReference type="PANTHER" id="PTHR11629:SF63">
    <property type="entry name" value="V-TYPE PROTON ATPASE SUBUNIT A"/>
    <property type="match status" value="1"/>
</dbReference>
<dbReference type="AlphaFoldDB" id="A0A073IP22"/>
<comment type="caution">
    <text evidence="9">The sequence shown here is derived from an EMBL/GenBank/DDBJ whole genome shotgun (WGS) entry which is preliminary data.</text>
</comment>
<keyword evidence="4 8" id="KW-0812">Transmembrane</keyword>
<accession>A0A073IP22</accession>
<feature type="transmembrane region" description="Helical" evidence="8">
    <location>
        <begin position="409"/>
        <end position="431"/>
    </location>
</feature>
<feature type="transmembrane region" description="Helical" evidence="8">
    <location>
        <begin position="577"/>
        <end position="598"/>
    </location>
</feature>
<feature type="transmembrane region" description="Helical" evidence="8">
    <location>
        <begin position="502"/>
        <end position="520"/>
    </location>
</feature>
<keyword evidence="5 8" id="KW-1133">Transmembrane helix</keyword>
<keyword evidence="6" id="KW-0406">Ion transport</keyword>
<dbReference type="InterPro" id="IPR002490">
    <property type="entry name" value="V-ATPase_116kDa_su"/>
</dbReference>
<keyword evidence="10" id="KW-1185">Reference proteome</keyword>
<evidence type="ECO:0000256" key="2">
    <source>
        <dbReference type="ARBA" id="ARBA00009904"/>
    </source>
</evidence>
<dbReference type="GO" id="GO:0016471">
    <property type="term" value="C:vacuolar proton-transporting V-type ATPase complex"/>
    <property type="evidence" value="ECO:0007669"/>
    <property type="project" value="TreeGrafter"/>
</dbReference>